<protein>
    <submittedName>
        <fullName evidence="2">VOC family protein</fullName>
    </submittedName>
</protein>
<dbReference type="InterPro" id="IPR028973">
    <property type="entry name" value="PhnB-like"/>
</dbReference>
<feature type="domain" description="PhnB-like" evidence="1">
    <location>
        <begin position="50"/>
        <end position="166"/>
    </location>
</feature>
<evidence type="ECO:0000313" key="2">
    <source>
        <dbReference type="EMBL" id="MFC4740087.1"/>
    </source>
</evidence>
<name>A0ABV9P3F6_9FLAO</name>
<reference evidence="3" key="1">
    <citation type="journal article" date="2019" name="Int. J. Syst. Evol. Microbiol.">
        <title>The Global Catalogue of Microorganisms (GCM) 10K type strain sequencing project: providing services to taxonomists for standard genome sequencing and annotation.</title>
        <authorList>
            <consortium name="The Broad Institute Genomics Platform"/>
            <consortium name="The Broad Institute Genome Sequencing Center for Infectious Disease"/>
            <person name="Wu L."/>
            <person name="Ma J."/>
        </authorList>
    </citation>
    <scope>NUCLEOTIDE SEQUENCE [LARGE SCALE GENOMIC DNA]</scope>
    <source>
        <strain evidence="3">CCUG 50349</strain>
    </source>
</reference>
<dbReference type="Proteomes" id="UP001595885">
    <property type="component" value="Unassembled WGS sequence"/>
</dbReference>
<sequence>MKKIILITIIFACLTISCTNSNRKEKNDISSKDNVIKNDSIKNSEKMIAQKITPCIWVETTNAKEVIDYYLSIFKDGKLKEHHQFKNPPEAGGGNFETAIIEIAGMELSILAAGPFFKFNESVSFVINTKDQMETDYYWNALTANGGEEGSCGWCKDKYGLSWQIVPIEYFDLINSNDPKIREKAMKNTLKQTKIILSELK</sequence>
<dbReference type="Pfam" id="PF06983">
    <property type="entry name" value="3-dmu-9_3-mt"/>
    <property type="match status" value="1"/>
</dbReference>
<dbReference type="SUPFAM" id="SSF54593">
    <property type="entry name" value="Glyoxalase/Bleomycin resistance protein/Dihydroxybiphenyl dioxygenase"/>
    <property type="match status" value="1"/>
</dbReference>
<dbReference type="PROSITE" id="PS51257">
    <property type="entry name" value="PROKAR_LIPOPROTEIN"/>
    <property type="match status" value="1"/>
</dbReference>
<dbReference type="CDD" id="cd06588">
    <property type="entry name" value="PhnB_like"/>
    <property type="match status" value="1"/>
</dbReference>
<dbReference type="RefSeq" id="WP_379740752.1">
    <property type="nucleotide sequence ID" value="NZ_JBHSGW010000025.1"/>
</dbReference>
<evidence type="ECO:0000313" key="3">
    <source>
        <dbReference type="Proteomes" id="UP001595885"/>
    </source>
</evidence>
<dbReference type="InterPro" id="IPR029068">
    <property type="entry name" value="Glyas_Bleomycin-R_OHBP_Dase"/>
</dbReference>
<gene>
    <name evidence="2" type="ORF">ACFO3U_08775</name>
</gene>
<dbReference type="EMBL" id="JBHSGW010000025">
    <property type="protein sequence ID" value="MFC4740087.1"/>
    <property type="molecule type" value="Genomic_DNA"/>
</dbReference>
<dbReference type="Gene3D" id="3.10.180.10">
    <property type="entry name" value="2,3-Dihydroxybiphenyl 1,2-Dioxygenase, domain 1"/>
    <property type="match status" value="1"/>
</dbReference>
<dbReference type="PANTHER" id="PTHR33990">
    <property type="entry name" value="PROTEIN YJDN-RELATED"/>
    <property type="match status" value="1"/>
</dbReference>
<accession>A0ABV9P3F6</accession>
<organism evidence="2 3">
    <name type="scientific">Flavobacterium ponti</name>
    <dbReference type="NCBI Taxonomy" id="665133"/>
    <lineage>
        <taxon>Bacteria</taxon>
        <taxon>Pseudomonadati</taxon>
        <taxon>Bacteroidota</taxon>
        <taxon>Flavobacteriia</taxon>
        <taxon>Flavobacteriales</taxon>
        <taxon>Flavobacteriaceae</taxon>
        <taxon>Flavobacterium</taxon>
    </lineage>
</organism>
<proteinExistence type="predicted"/>
<evidence type="ECO:0000259" key="1">
    <source>
        <dbReference type="Pfam" id="PF06983"/>
    </source>
</evidence>
<dbReference type="PANTHER" id="PTHR33990:SF2">
    <property type="entry name" value="PHNB-LIKE DOMAIN-CONTAINING PROTEIN"/>
    <property type="match status" value="1"/>
</dbReference>
<keyword evidence="3" id="KW-1185">Reference proteome</keyword>
<comment type="caution">
    <text evidence="2">The sequence shown here is derived from an EMBL/GenBank/DDBJ whole genome shotgun (WGS) entry which is preliminary data.</text>
</comment>